<evidence type="ECO:0000256" key="2">
    <source>
        <dbReference type="SAM" id="Phobius"/>
    </source>
</evidence>
<dbReference type="InterPro" id="IPR036047">
    <property type="entry name" value="F-box-like_dom_sf"/>
</dbReference>
<dbReference type="CDD" id="cd22157">
    <property type="entry name" value="F-box_AtFBW1-like"/>
    <property type="match status" value="1"/>
</dbReference>
<keyword evidence="4" id="KW-1185">Reference proteome</keyword>
<evidence type="ECO:0000256" key="1">
    <source>
        <dbReference type="SAM" id="MobiDB-lite"/>
    </source>
</evidence>
<feature type="domain" description="F-box" evidence="3">
    <location>
        <begin position="68"/>
        <end position="114"/>
    </location>
</feature>
<keyword evidence="2" id="KW-1133">Transmembrane helix</keyword>
<reference evidence="5" key="2">
    <citation type="submission" date="2025-08" db="UniProtKB">
        <authorList>
            <consortium name="RefSeq"/>
        </authorList>
    </citation>
    <scope>IDENTIFICATION</scope>
</reference>
<dbReference type="SMART" id="SM00256">
    <property type="entry name" value="FBOX"/>
    <property type="match status" value="1"/>
</dbReference>
<sequence>MAQKRKNDGELPESSSCKKQKTKGNTNFIISAAAAIFFPLFSFITNNNFLLKLGKKTQPSIHHLDVDDSVTLRFPEEILVNILSRLPVRSLVRFKCVSKVWTTMISDPYFTKKHLNRASARNDQDSQKLLIYQWDPKDSNFSSLYCCPLSPVQQVKDVQKLKLDCPSTLKPRKILIHCCYDGLAIIEICDKDGVNFLLWNPSIRESIVLPPLGCPGDGRSRFGLGYDSSSDEYKIIHMHQNREGPYCPNEILALKDGSWRNIDEHPRAIRCWFHASDSLPFIHAAFHWIQVSRNYFVVISFDISNGVYGEIPFSDEILILKAGPDSVGLSVLEGMLCVYSNLFFTANSTFVVWVLKEYGVKESWMALIVVKDTPYVYAAPRHRFADGEVLFWCLNRETRRHAFRMVSRSFRSWPRWVTRGHTSWMVSRPFKSWPRCDTIQGGHAFTESLISPKSLTYS</sequence>
<reference evidence="4" key="1">
    <citation type="journal article" date="2014" name="Nat. Genet.">
        <title>The genome of the stress-tolerant wild tomato species Solanum pennellii.</title>
        <authorList>
            <person name="Bolger A."/>
            <person name="Scossa F."/>
            <person name="Bolger M.E."/>
            <person name="Lanz C."/>
            <person name="Maumus F."/>
            <person name="Tohge T."/>
            <person name="Quesneville H."/>
            <person name="Alseekh S."/>
            <person name="Sorensen I."/>
            <person name="Lichtenstein G."/>
            <person name="Fich E.A."/>
            <person name="Conte M."/>
            <person name="Keller H."/>
            <person name="Schneeberger K."/>
            <person name="Schwacke R."/>
            <person name="Ofner I."/>
            <person name="Vrebalov J."/>
            <person name="Xu Y."/>
            <person name="Osorio S."/>
            <person name="Aflitos S.A."/>
            <person name="Schijlen E."/>
            <person name="Jimenez-Gomez J.M."/>
            <person name="Ryngajllo M."/>
            <person name="Kimura S."/>
            <person name="Kumar R."/>
            <person name="Koenig D."/>
            <person name="Headland L.R."/>
            <person name="Maloof J.N."/>
            <person name="Sinha N."/>
            <person name="van Ham R.C."/>
            <person name="Lankhorst R.K."/>
            <person name="Mao L."/>
            <person name="Vogel A."/>
            <person name="Arsova B."/>
            <person name="Panstruga R."/>
            <person name="Fei Z."/>
            <person name="Rose J.K."/>
            <person name="Zamir D."/>
            <person name="Carrari F."/>
            <person name="Giovannoni J.J."/>
            <person name="Weigel D."/>
            <person name="Usadel B."/>
            <person name="Fernie A.R."/>
        </authorList>
    </citation>
    <scope>NUCLEOTIDE SEQUENCE [LARGE SCALE GENOMIC DNA]</scope>
    <source>
        <strain evidence="4">cv. LA0716</strain>
    </source>
</reference>
<dbReference type="NCBIfam" id="TIGR01640">
    <property type="entry name" value="F_box_assoc_1"/>
    <property type="match status" value="1"/>
</dbReference>
<accession>A0ABM1FHL4</accession>
<keyword evidence="2" id="KW-0812">Transmembrane</keyword>
<organism evidence="4 5">
    <name type="scientific">Solanum pennellii</name>
    <name type="common">Tomato</name>
    <name type="synonym">Lycopersicon pennellii</name>
    <dbReference type="NCBI Taxonomy" id="28526"/>
    <lineage>
        <taxon>Eukaryota</taxon>
        <taxon>Viridiplantae</taxon>
        <taxon>Streptophyta</taxon>
        <taxon>Embryophyta</taxon>
        <taxon>Tracheophyta</taxon>
        <taxon>Spermatophyta</taxon>
        <taxon>Magnoliopsida</taxon>
        <taxon>eudicotyledons</taxon>
        <taxon>Gunneridae</taxon>
        <taxon>Pentapetalae</taxon>
        <taxon>asterids</taxon>
        <taxon>lamiids</taxon>
        <taxon>Solanales</taxon>
        <taxon>Solanaceae</taxon>
        <taxon>Solanoideae</taxon>
        <taxon>Solaneae</taxon>
        <taxon>Solanum</taxon>
        <taxon>Solanum subgen. Lycopersicon</taxon>
    </lineage>
</organism>
<feature type="transmembrane region" description="Helical" evidence="2">
    <location>
        <begin position="28"/>
        <end position="45"/>
    </location>
</feature>
<dbReference type="InterPro" id="IPR017451">
    <property type="entry name" value="F-box-assoc_interact_dom"/>
</dbReference>
<dbReference type="Gene3D" id="1.20.1280.50">
    <property type="match status" value="1"/>
</dbReference>
<evidence type="ECO:0000259" key="3">
    <source>
        <dbReference type="PROSITE" id="PS50181"/>
    </source>
</evidence>
<name>A0ABM1FHL4_SOLPN</name>
<evidence type="ECO:0000313" key="4">
    <source>
        <dbReference type="Proteomes" id="UP000694930"/>
    </source>
</evidence>
<protein>
    <submittedName>
        <fullName evidence="5">F-box/kelch-repeat protein At3g23880-like</fullName>
    </submittedName>
</protein>
<proteinExistence type="predicted"/>
<dbReference type="GeneID" id="107003195"/>
<dbReference type="Proteomes" id="UP000694930">
    <property type="component" value="Chromosome 11"/>
</dbReference>
<dbReference type="PROSITE" id="PS50181">
    <property type="entry name" value="FBOX"/>
    <property type="match status" value="1"/>
</dbReference>
<evidence type="ECO:0000313" key="5">
    <source>
        <dbReference type="RefSeq" id="XP_015056967.1"/>
    </source>
</evidence>
<dbReference type="PANTHER" id="PTHR31672">
    <property type="entry name" value="BNACNNG10540D PROTEIN"/>
    <property type="match status" value="1"/>
</dbReference>
<gene>
    <name evidence="5" type="primary">LOC107003195</name>
</gene>
<dbReference type="InterPro" id="IPR013187">
    <property type="entry name" value="F-box-assoc_dom_typ3"/>
</dbReference>
<dbReference type="PANTHER" id="PTHR31672:SF13">
    <property type="entry name" value="F-BOX PROTEIN CPR30-LIKE"/>
    <property type="match status" value="1"/>
</dbReference>
<keyword evidence="2" id="KW-0472">Membrane</keyword>
<dbReference type="RefSeq" id="XP_015056967.1">
    <property type="nucleotide sequence ID" value="XM_015201481.2"/>
</dbReference>
<dbReference type="Pfam" id="PF00646">
    <property type="entry name" value="F-box"/>
    <property type="match status" value="1"/>
</dbReference>
<feature type="region of interest" description="Disordered" evidence="1">
    <location>
        <begin position="1"/>
        <end position="20"/>
    </location>
</feature>
<dbReference type="InterPro" id="IPR050796">
    <property type="entry name" value="SCF_F-box_component"/>
</dbReference>
<dbReference type="InterPro" id="IPR001810">
    <property type="entry name" value="F-box_dom"/>
</dbReference>
<dbReference type="SUPFAM" id="SSF81383">
    <property type="entry name" value="F-box domain"/>
    <property type="match status" value="1"/>
</dbReference>
<dbReference type="Pfam" id="PF08268">
    <property type="entry name" value="FBA_3"/>
    <property type="match status" value="1"/>
</dbReference>